<organism evidence="1 2">
    <name type="scientific">Ancylobacter novellus (strain ATCC 8093 / DSM 506 / JCM 20403 / CCM 1077 / IAM 12100 / NBRC 12443 / NCIMB 10456)</name>
    <name type="common">Starkeya novella</name>
    <dbReference type="NCBI Taxonomy" id="639283"/>
    <lineage>
        <taxon>Bacteria</taxon>
        <taxon>Pseudomonadati</taxon>
        <taxon>Pseudomonadota</taxon>
        <taxon>Alphaproteobacteria</taxon>
        <taxon>Hyphomicrobiales</taxon>
        <taxon>Xanthobacteraceae</taxon>
        <taxon>Ancylobacter</taxon>
    </lineage>
</organism>
<proteinExistence type="predicted"/>
<dbReference type="KEGG" id="sno:Snov_1270"/>
<dbReference type="eggNOG" id="COG1396">
    <property type="taxonomic scope" value="Bacteria"/>
</dbReference>
<name>D7A8B1_ANCN5</name>
<evidence type="ECO:0000313" key="1">
    <source>
        <dbReference type="EMBL" id="ADH88584.1"/>
    </source>
</evidence>
<dbReference type="EMBL" id="CP002026">
    <property type="protein sequence ID" value="ADH88584.1"/>
    <property type="molecule type" value="Genomic_DNA"/>
</dbReference>
<sequence length="92" mass="10294">MPIPGFLCQAARTLLNVSQAWLWHQAAVSKKTINDFENGFLEPSDEIIGRIRRALEAGGAQFVFGEDVLGVVVYRSNEEESLSSRSAKRRTR</sequence>
<dbReference type="Proteomes" id="UP000006633">
    <property type="component" value="Chromosome"/>
</dbReference>
<reference evidence="1 2" key="1">
    <citation type="journal article" date="2012" name="Stand. Genomic Sci.">
        <title>Complete genome sequence of the facultatively chemolithoautotrophic and methylotrophic alpha Proteobacterium Starkeya novella type strain (ATCC 8093(T)).</title>
        <authorList>
            <person name="Kappler U."/>
            <person name="Davenport K."/>
            <person name="Beatson S."/>
            <person name="Lucas S."/>
            <person name="Lapidus A."/>
            <person name="Copeland A."/>
            <person name="Berry K.W."/>
            <person name="Glavina Del Rio T."/>
            <person name="Hammon N."/>
            <person name="Dalin E."/>
            <person name="Tice H."/>
            <person name="Pitluck S."/>
            <person name="Richardson P."/>
            <person name="Bruce D."/>
            <person name="Goodwin L.A."/>
            <person name="Han C."/>
            <person name="Tapia R."/>
            <person name="Detter J.C."/>
            <person name="Chang Y.J."/>
            <person name="Jeffries C.D."/>
            <person name="Land M."/>
            <person name="Hauser L."/>
            <person name="Kyrpides N.C."/>
            <person name="Goker M."/>
            <person name="Ivanova N."/>
            <person name="Klenk H.P."/>
            <person name="Woyke T."/>
        </authorList>
    </citation>
    <scope>NUCLEOTIDE SEQUENCE [LARGE SCALE GENOMIC DNA]</scope>
    <source>
        <strain evidence="2">ATCC 8093 / DSM 506 / JCM 20403 / CCM 1077 / IAM 12100 / NBRC 12443 / NCIMB 10456</strain>
    </source>
</reference>
<gene>
    <name evidence="1" type="ordered locus">Snov_1270</name>
</gene>
<dbReference type="InterPro" id="IPR010982">
    <property type="entry name" value="Lambda_DNA-bd_dom_sf"/>
</dbReference>
<dbReference type="SUPFAM" id="SSF47413">
    <property type="entry name" value="lambda repressor-like DNA-binding domains"/>
    <property type="match status" value="1"/>
</dbReference>
<accession>D7A8B1</accession>
<evidence type="ECO:0000313" key="2">
    <source>
        <dbReference type="Proteomes" id="UP000006633"/>
    </source>
</evidence>
<keyword evidence="2" id="KW-1185">Reference proteome</keyword>
<dbReference type="AlphaFoldDB" id="D7A8B1"/>
<dbReference type="GO" id="GO:0003677">
    <property type="term" value="F:DNA binding"/>
    <property type="evidence" value="ECO:0007669"/>
    <property type="project" value="InterPro"/>
</dbReference>
<dbReference type="Gene3D" id="1.10.260.40">
    <property type="entry name" value="lambda repressor-like DNA-binding domains"/>
    <property type="match status" value="1"/>
</dbReference>
<dbReference type="HOGENOM" id="CLU_186958_0_0_5"/>
<protein>
    <submittedName>
        <fullName evidence="1">Transcriptional regulator, XRE family</fullName>
    </submittedName>
</protein>